<feature type="region of interest" description="Disordered" evidence="1">
    <location>
        <begin position="85"/>
        <end position="105"/>
    </location>
</feature>
<sequence>MGNTRRGTKTMQNRYKGCKGNAKGDLGDIKGMQGDVEDARYVKEDAEGAKGMQKDEMQGVQSQYRGYAGVQRQCKKRRCKGCKVSTKDMHGCKGNAKRGDARGAK</sequence>
<feature type="non-terminal residue" evidence="2">
    <location>
        <position position="105"/>
    </location>
</feature>
<dbReference type="AlphaFoldDB" id="A0A8S4NEP8"/>
<proteinExistence type="predicted"/>
<accession>A0A8S4NEP8</accession>
<evidence type="ECO:0000313" key="2">
    <source>
        <dbReference type="EMBL" id="CAH1779843.1"/>
    </source>
</evidence>
<gene>
    <name evidence="2" type="ORF">OFUS_LOCUS6608</name>
</gene>
<keyword evidence="3" id="KW-1185">Reference proteome</keyword>
<evidence type="ECO:0000256" key="1">
    <source>
        <dbReference type="SAM" id="MobiDB-lite"/>
    </source>
</evidence>
<dbReference type="EMBL" id="CAIIXF020000003">
    <property type="protein sequence ID" value="CAH1779843.1"/>
    <property type="molecule type" value="Genomic_DNA"/>
</dbReference>
<protein>
    <submittedName>
        <fullName evidence="2">Uncharacterized protein</fullName>
    </submittedName>
</protein>
<name>A0A8S4NEP8_OWEFU</name>
<organism evidence="2 3">
    <name type="scientific">Owenia fusiformis</name>
    <name type="common">Polychaete worm</name>
    <dbReference type="NCBI Taxonomy" id="6347"/>
    <lineage>
        <taxon>Eukaryota</taxon>
        <taxon>Metazoa</taxon>
        <taxon>Spiralia</taxon>
        <taxon>Lophotrochozoa</taxon>
        <taxon>Annelida</taxon>
        <taxon>Polychaeta</taxon>
        <taxon>Sedentaria</taxon>
        <taxon>Canalipalpata</taxon>
        <taxon>Sabellida</taxon>
        <taxon>Oweniida</taxon>
        <taxon>Oweniidae</taxon>
        <taxon>Owenia</taxon>
    </lineage>
</organism>
<evidence type="ECO:0000313" key="3">
    <source>
        <dbReference type="Proteomes" id="UP000749559"/>
    </source>
</evidence>
<reference evidence="2" key="1">
    <citation type="submission" date="2022-03" db="EMBL/GenBank/DDBJ databases">
        <authorList>
            <person name="Martin C."/>
        </authorList>
    </citation>
    <scope>NUCLEOTIDE SEQUENCE</scope>
</reference>
<comment type="caution">
    <text evidence="2">The sequence shown here is derived from an EMBL/GenBank/DDBJ whole genome shotgun (WGS) entry which is preliminary data.</text>
</comment>
<dbReference type="Proteomes" id="UP000749559">
    <property type="component" value="Unassembled WGS sequence"/>
</dbReference>